<evidence type="ECO:0000256" key="1">
    <source>
        <dbReference type="SAM" id="MobiDB-lite"/>
    </source>
</evidence>
<protein>
    <submittedName>
        <fullName evidence="3">Uncharacterized protein</fullName>
    </submittedName>
</protein>
<feature type="transmembrane region" description="Helical" evidence="2">
    <location>
        <begin position="445"/>
        <end position="469"/>
    </location>
</feature>
<feature type="region of interest" description="Disordered" evidence="1">
    <location>
        <begin position="541"/>
        <end position="604"/>
    </location>
</feature>
<evidence type="ECO:0000313" key="3">
    <source>
        <dbReference type="EMBL" id="KAK3391337.1"/>
    </source>
</evidence>
<keyword evidence="2" id="KW-0812">Transmembrane</keyword>
<dbReference type="EMBL" id="JAUTDP010000013">
    <property type="protein sequence ID" value="KAK3391337.1"/>
    <property type="molecule type" value="Genomic_DNA"/>
</dbReference>
<feature type="transmembrane region" description="Helical" evidence="2">
    <location>
        <begin position="269"/>
        <end position="286"/>
    </location>
</feature>
<feature type="compositionally biased region" description="Basic and acidic residues" evidence="1">
    <location>
        <begin position="581"/>
        <end position="592"/>
    </location>
</feature>
<gene>
    <name evidence="3" type="ORF">B0T20DRAFT_423431</name>
</gene>
<accession>A0AAE0P181</accession>
<feature type="transmembrane region" description="Helical" evidence="2">
    <location>
        <begin position="164"/>
        <end position="186"/>
    </location>
</feature>
<organism evidence="3 4">
    <name type="scientific">Sordaria brevicollis</name>
    <dbReference type="NCBI Taxonomy" id="83679"/>
    <lineage>
        <taxon>Eukaryota</taxon>
        <taxon>Fungi</taxon>
        <taxon>Dikarya</taxon>
        <taxon>Ascomycota</taxon>
        <taxon>Pezizomycotina</taxon>
        <taxon>Sordariomycetes</taxon>
        <taxon>Sordariomycetidae</taxon>
        <taxon>Sordariales</taxon>
        <taxon>Sordariaceae</taxon>
        <taxon>Sordaria</taxon>
    </lineage>
</organism>
<keyword evidence="2" id="KW-1133">Transmembrane helix</keyword>
<feature type="transmembrane region" description="Helical" evidence="2">
    <location>
        <begin position="307"/>
        <end position="330"/>
    </location>
</feature>
<evidence type="ECO:0000256" key="2">
    <source>
        <dbReference type="SAM" id="Phobius"/>
    </source>
</evidence>
<reference evidence="3" key="1">
    <citation type="journal article" date="2023" name="Mol. Phylogenet. Evol.">
        <title>Genome-scale phylogeny and comparative genomics of the fungal order Sordariales.</title>
        <authorList>
            <person name="Hensen N."/>
            <person name="Bonometti L."/>
            <person name="Westerberg I."/>
            <person name="Brannstrom I.O."/>
            <person name="Guillou S."/>
            <person name="Cros-Aarteil S."/>
            <person name="Calhoun S."/>
            <person name="Haridas S."/>
            <person name="Kuo A."/>
            <person name="Mondo S."/>
            <person name="Pangilinan J."/>
            <person name="Riley R."/>
            <person name="LaButti K."/>
            <person name="Andreopoulos B."/>
            <person name="Lipzen A."/>
            <person name="Chen C."/>
            <person name="Yan M."/>
            <person name="Daum C."/>
            <person name="Ng V."/>
            <person name="Clum A."/>
            <person name="Steindorff A."/>
            <person name="Ohm R.A."/>
            <person name="Martin F."/>
            <person name="Silar P."/>
            <person name="Natvig D.O."/>
            <person name="Lalanne C."/>
            <person name="Gautier V."/>
            <person name="Ament-Velasquez S.L."/>
            <person name="Kruys A."/>
            <person name="Hutchinson M.I."/>
            <person name="Powell A.J."/>
            <person name="Barry K."/>
            <person name="Miller A.N."/>
            <person name="Grigoriev I.V."/>
            <person name="Debuchy R."/>
            <person name="Gladieux P."/>
            <person name="Hiltunen Thoren M."/>
            <person name="Johannesson H."/>
        </authorList>
    </citation>
    <scope>NUCLEOTIDE SEQUENCE</scope>
    <source>
        <strain evidence="3">FGSC 1904</strain>
    </source>
</reference>
<feature type="compositionally biased region" description="Low complexity" evidence="1">
    <location>
        <begin position="553"/>
        <end position="562"/>
    </location>
</feature>
<dbReference type="AlphaFoldDB" id="A0AAE0P181"/>
<feature type="transmembrane region" description="Helical" evidence="2">
    <location>
        <begin position="394"/>
        <end position="415"/>
    </location>
</feature>
<feature type="transmembrane region" description="Helical" evidence="2">
    <location>
        <begin position="228"/>
        <end position="249"/>
    </location>
</feature>
<keyword evidence="4" id="KW-1185">Reference proteome</keyword>
<dbReference type="Proteomes" id="UP001281003">
    <property type="component" value="Unassembled WGS sequence"/>
</dbReference>
<evidence type="ECO:0000313" key="4">
    <source>
        <dbReference type="Proteomes" id="UP001281003"/>
    </source>
</evidence>
<proteinExistence type="predicted"/>
<sequence>MSCVSESKKIKDIISHDVLIVSPKLAVANSLTFFPIKMDFPPSALFTRLPPILQNLTWSQLDPGKDCAATGAFVAQVVRFQLDNDGAEDFYPLHELSAFIQGSWVGDELTNVSYGELADWFAYSSGVDSKGLDSLLGKVQHDGVCVLEYCKSYQFEGDPDLAGIGVYATYLLQAVITTGFTLAYLYKSWSAWTITRTRIGKAAEGSRILGASNLTTPSKTAQKLFSSLRIFFLSSLYFSMAVTIAAIVYDFYQKDISARTQYGHLFSNTGAHFTLMVLICLWPFYHSSSSSSDRSPPTETLGSHSRAVVSLAAVPLVIFFPLLFFATYFTQSWPSVSGFEQTCPFVSKPLFGLYFVKCYFDIFVMVFVPVYWFFSSFHQARSRPRSRYIYRARIACVANAALAMFYIVSFAILWIDLVIFGISRHRAHELAHGHSDSLDSNSENVWSFGQVVSVTGWLPVIIGLLRVWFCKFVVCTESSEHEYTYPYETNCVWVSGISSQIEPANSVHLGDLIYTCWESTILPAFWAFREGAMKRIVGQLSGNRKGGEEEESTGGSDATSSELTSGDMEERKWDPVTYRQQDLKMDEEKGGGDKTQQVYRPAMN</sequence>
<keyword evidence="2" id="KW-0472">Membrane</keyword>
<reference evidence="3" key="2">
    <citation type="submission" date="2023-07" db="EMBL/GenBank/DDBJ databases">
        <authorList>
            <consortium name="Lawrence Berkeley National Laboratory"/>
            <person name="Haridas S."/>
            <person name="Hensen N."/>
            <person name="Bonometti L."/>
            <person name="Westerberg I."/>
            <person name="Brannstrom I.O."/>
            <person name="Guillou S."/>
            <person name="Cros-Aarteil S."/>
            <person name="Calhoun S."/>
            <person name="Kuo A."/>
            <person name="Mondo S."/>
            <person name="Pangilinan J."/>
            <person name="Riley R."/>
            <person name="LaButti K."/>
            <person name="Andreopoulos B."/>
            <person name="Lipzen A."/>
            <person name="Chen C."/>
            <person name="Yanf M."/>
            <person name="Daum C."/>
            <person name="Ng V."/>
            <person name="Clum A."/>
            <person name="Steindorff A."/>
            <person name="Ohm R."/>
            <person name="Martin F."/>
            <person name="Silar P."/>
            <person name="Natvig D."/>
            <person name="Lalanne C."/>
            <person name="Gautier V."/>
            <person name="Ament-velasquez S.L."/>
            <person name="Kruys A."/>
            <person name="Hutchinson M.I."/>
            <person name="Powell A.J."/>
            <person name="Barry K."/>
            <person name="Miller A.N."/>
            <person name="Grigoriev I.V."/>
            <person name="Debuchy R."/>
            <person name="Gladieux P."/>
            <person name="Thoren M.H."/>
            <person name="Johannesson H."/>
        </authorList>
    </citation>
    <scope>NUCLEOTIDE SEQUENCE</scope>
    <source>
        <strain evidence="3">FGSC 1904</strain>
    </source>
</reference>
<comment type="caution">
    <text evidence="3">The sequence shown here is derived from an EMBL/GenBank/DDBJ whole genome shotgun (WGS) entry which is preliminary data.</text>
</comment>
<feature type="transmembrane region" description="Helical" evidence="2">
    <location>
        <begin position="350"/>
        <end position="374"/>
    </location>
</feature>
<name>A0AAE0P181_SORBR</name>